<dbReference type="Proteomes" id="UP000050741">
    <property type="component" value="Unassembled WGS sequence"/>
</dbReference>
<dbReference type="PANTHER" id="PTHR13318:SF95">
    <property type="entry name" value="F-BOX PROTEIN YLR352W"/>
    <property type="match status" value="1"/>
</dbReference>
<dbReference type="AlphaFoldDB" id="A0A183BRI0"/>
<accession>A0A183BRI0</accession>
<dbReference type="InterPro" id="IPR032675">
    <property type="entry name" value="LRR_dom_sf"/>
</dbReference>
<evidence type="ECO:0000313" key="2">
    <source>
        <dbReference type="WBParaSite" id="GPLIN_000321600"/>
    </source>
</evidence>
<reference evidence="2" key="3">
    <citation type="submission" date="2016-06" db="UniProtKB">
        <authorList>
            <consortium name="WormBaseParasite"/>
        </authorList>
    </citation>
    <scope>IDENTIFICATION</scope>
</reference>
<reference evidence="1" key="2">
    <citation type="submission" date="2014-05" db="EMBL/GenBank/DDBJ databases">
        <title>The genome and life-stage specific transcriptomes of Globodera pallida elucidate key aspects of plant parasitism by a cyst nematode.</title>
        <authorList>
            <person name="Cotton J.A."/>
            <person name="Lilley C.J."/>
            <person name="Jones L.M."/>
            <person name="Kikuchi T."/>
            <person name="Reid A.J."/>
            <person name="Thorpe P."/>
            <person name="Tsai I.J."/>
            <person name="Beasley H."/>
            <person name="Blok V."/>
            <person name="Cock P.J.A."/>
            <person name="Van den Akker S.E."/>
            <person name="Holroyd N."/>
            <person name="Hunt M."/>
            <person name="Mantelin S."/>
            <person name="Naghra H."/>
            <person name="Pain A."/>
            <person name="Palomares-Rius J.E."/>
            <person name="Zarowiecki M."/>
            <person name="Berriman M."/>
            <person name="Jones J.T."/>
            <person name="Urwin P.E."/>
        </authorList>
    </citation>
    <scope>NUCLEOTIDE SEQUENCE [LARGE SCALE GENOMIC DNA]</scope>
    <source>
        <strain evidence="1">Lindley</strain>
    </source>
</reference>
<keyword evidence="1" id="KW-1185">Reference proteome</keyword>
<dbReference type="WBParaSite" id="GPLIN_000321600">
    <property type="protein sequence ID" value="GPLIN_000321600"/>
    <property type="gene ID" value="GPLIN_000321600"/>
</dbReference>
<dbReference type="InterPro" id="IPR006553">
    <property type="entry name" value="Leu-rich_rpt_Cys-con_subtyp"/>
</dbReference>
<dbReference type="PANTHER" id="PTHR13318">
    <property type="entry name" value="PARTNER OF PAIRED, ISOFORM B-RELATED"/>
    <property type="match status" value="1"/>
</dbReference>
<dbReference type="Gene3D" id="3.80.10.10">
    <property type="entry name" value="Ribonuclease Inhibitor"/>
    <property type="match status" value="3"/>
</dbReference>
<sequence>MGWVRLEADISPLLERVAPQLFEFSLEETSWANSEHAEKVCLHLPKMKLLKRLNLRKFDESLDALAMLDSGTVEFLDLSECSQLTADPLVHFFEKNPQLLVLHLCPMPYSCLPLIAMSTTSAINLPGPFLGFIRPQKQTKRRYTEEGKLVSKPKKKPKNGTDLQVLINKLATLKRLRTLWLGHIPYSAHFLSLKALSELGELRHLHIKECNSLDGNALGVILKGISPTLRQLSLLNCGQLENFGALSNCQILSQLDIENGMCLQNGDLKVLGMHGNLRILRLKDCPGISDDAVWCVSANCISLKELELIKCAGISDHFLSNAPAFSKLQKLERLSLSGCEGITRHSIVEAVDVLNWDSLCLTLHVGGTGIAREKRKFNELKMSKLFQARKAQIEKRRDAIRRRTCPHFMRLKLALDNEFNEKKKKLDTARALRLHAVERCREAEQIAAERNLRENETAVVRQQCEQMIERKFEQFRTETNAVEEILRNEFCHSNLAKSGGSKFQKTNVPGGHEPLLNKYLFEVPSNGAGNGVPTSKRQWRNVPAVIAQLPQHCIDDDLTKAFWGERVEGMCADGRRRTD</sequence>
<reference evidence="1" key="1">
    <citation type="submission" date="2013-12" db="EMBL/GenBank/DDBJ databases">
        <authorList>
            <person name="Aslett M."/>
        </authorList>
    </citation>
    <scope>NUCLEOTIDE SEQUENCE [LARGE SCALE GENOMIC DNA]</scope>
    <source>
        <strain evidence="1">Lindley</strain>
    </source>
</reference>
<dbReference type="GO" id="GO:0031146">
    <property type="term" value="P:SCF-dependent proteasomal ubiquitin-dependent protein catabolic process"/>
    <property type="evidence" value="ECO:0007669"/>
    <property type="project" value="TreeGrafter"/>
</dbReference>
<protein>
    <submittedName>
        <fullName evidence="2">F-box/LRR-repeat protein 14</fullName>
    </submittedName>
</protein>
<proteinExistence type="predicted"/>
<name>A0A183BRI0_GLOPA</name>
<dbReference type="SUPFAM" id="SSF52047">
    <property type="entry name" value="RNI-like"/>
    <property type="match status" value="1"/>
</dbReference>
<evidence type="ECO:0000313" key="1">
    <source>
        <dbReference type="Proteomes" id="UP000050741"/>
    </source>
</evidence>
<organism evidence="1 2">
    <name type="scientific">Globodera pallida</name>
    <name type="common">Potato cyst nematode worm</name>
    <name type="synonym">Heterodera pallida</name>
    <dbReference type="NCBI Taxonomy" id="36090"/>
    <lineage>
        <taxon>Eukaryota</taxon>
        <taxon>Metazoa</taxon>
        <taxon>Ecdysozoa</taxon>
        <taxon>Nematoda</taxon>
        <taxon>Chromadorea</taxon>
        <taxon>Rhabditida</taxon>
        <taxon>Tylenchina</taxon>
        <taxon>Tylenchomorpha</taxon>
        <taxon>Tylenchoidea</taxon>
        <taxon>Heteroderidae</taxon>
        <taxon>Heteroderinae</taxon>
        <taxon>Globodera</taxon>
    </lineage>
</organism>
<dbReference type="GO" id="GO:0019005">
    <property type="term" value="C:SCF ubiquitin ligase complex"/>
    <property type="evidence" value="ECO:0007669"/>
    <property type="project" value="TreeGrafter"/>
</dbReference>
<dbReference type="SMART" id="SM00367">
    <property type="entry name" value="LRR_CC"/>
    <property type="match status" value="4"/>
</dbReference>